<dbReference type="Pfam" id="PF14684">
    <property type="entry name" value="Tricorn_C1"/>
    <property type="match status" value="1"/>
</dbReference>
<keyword evidence="4" id="KW-1185">Reference proteome</keyword>
<organism evidence="3 4">
    <name type="scientific">Massilia eburnea</name>
    <dbReference type="NCBI Taxonomy" id="1776165"/>
    <lineage>
        <taxon>Bacteria</taxon>
        <taxon>Pseudomonadati</taxon>
        <taxon>Pseudomonadota</taxon>
        <taxon>Betaproteobacteria</taxon>
        <taxon>Burkholderiales</taxon>
        <taxon>Oxalobacteraceae</taxon>
        <taxon>Telluria group</taxon>
        <taxon>Massilia</taxon>
    </lineage>
</organism>
<evidence type="ECO:0000256" key="1">
    <source>
        <dbReference type="SAM" id="SignalP"/>
    </source>
</evidence>
<dbReference type="GO" id="GO:0030288">
    <property type="term" value="C:outer membrane-bounded periplasmic space"/>
    <property type="evidence" value="ECO:0007669"/>
    <property type="project" value="TreeGrafter"/>
</dbReference>
<name>A0A6L6QNV9_9BURK</name>
<dbReference type="GO" id="GO:0006508">
    <property type="term" value="P:proteolysis"/>
    <property type="evidence" value="ECO:0007669"/>
    <property type="project" value="InterPro"/>
</dbReference>
<dbReference type="AlphaFoldDB" id="A0A6L6QNV9"/>
<dbReference type="CDD" id="cd07563">
    <property type="entry name" value="Peptidase_S41_IRBP"/>
    <property type="match status" value="1"/>
</dbReference>
<dbReference type="SMART" id="SM00245">
    <property type="entry name" value="TSPc"/>
    <property type="match status" value="1"/>
</dbReference>
<accession>A0A6L6QNV9</accession>
<feature type="chain" id="PRO_5026692300" description="Tail specific protease domain-containing protein" evidence="1">
    <location>
        <begin position="21"/>
        <end position="446"/>
    </location>
</feature>
<dbReference type="SUPFAM" id="SSF52096">
    <property type="entry name" value="ClpP/crotonase"/>
    <property type="match status" value="1"/>
</dbReference>
<keyword evidence="1" id="KW-0732">Signal</keyword>
<proteinExistence type="predicted"/>
<feature type="domain" description="Tail specific protease" evidence="2">
    <location>
        <begin position="204"/>
        <end position="422"/>
    </location>
</feature>
<feature type="signal peptide" evidence="1">
    <location>
        <begin position="1"/>
        <end position="20"/>
    </location>
</feature>
<dbReference type="GO" id="GO:0004175">
    <property type="term" value="F:endopeptidase activity"/>
    <property type="evidence" value="ECO:0007669"/>
    <property type="project" value="TreeGrafter"/>
</dbReference>
<dbReference type="Gene3D" id="3.30.750.44">
    <property type="match status" value="1"/>
</dbReference>
<sequence length="446" mass="48625">MAKSHVAALVLALAAAGAMAQQQPAMQWETAALAGSYKENISEDEKIAGLSKLWSEVKYNFVDTATLEKLDWDKLYLEALPRVRATRSTEDYYRVLQELVAKLKDGHTGVYPPQELSDRMLGIPLLKTRPIDGRVIVTEVLDPGLRAKGIMPGLEVTAVDGMEVKAYAARELAPYVSASTPQDEELRTFGYLFLRGPVGTAPRVAFRDAAGKQFEQQLPRVSLEVRKAAMANSPSFEFSMLPGDVAYVSLNSFNDNSAAEAWLAAFDEIAKSSALVIDVRRNGGGNSDVGYKILSTLDDKAFLTSRWATRDYKPTWRAWNKEQPMYAEAPEAVQPDPQRQYKKPVLVLTSAGTYSAAEDFVVAFDSMQRGTLVGEATGGSTGQPLFIKLPGGGSARICTKQDTYPDGRAFVGVGVQPQHIVKQTVEGVRAGRDEVLEAALATLQPK</sequence>
<dbReference type="InterPro" id="IPR005151">
    <property type="entry name" value="Tail-specific_protease"/>
</dbReference>
<dbReference type="EMBL" id="WNKX01000020">
    <property type="protein sequence ID" value="MTW13223.1"/>
    <property type="molecule type" value="Genomic_DNA"/>
</dbReference>
<evidence type="ECO:0000313" key="3">
    <source>
        <dbReference type="EMBL" id="MTW13223.1"/>
    </source>
</evidence>
<dbReference type="PANTHER" id="PTHR32060:SF30">
    <property type="entry name" value="CARBOXY-TERMINAL PROCESSING PROTEASE CTPA"/>
    <property type="match status" value="1"/>
</dbReference>
<dbReference type="InterPro" id="IPR028204">
    <property type="entry name" value="Tricorn_C1"/>
</dbReference>
<dbReference type="Pfam" id="PF03572">
    <property type="entry name" value="Peptidase_S41"/>
    <property type="match status" value="1"/>
</dbReference>
<dbReference type="RefSeq" id="WP_155456146.1">
    <property type="nucleotide sequence ID" value="NZ_WNKX01000020.1"/>
</dbReference>
<dbReference type="PANTHER" id="PTHR32060">
    <property type="entry name" value="TAIL-SPECIFIC PROTEASE"/>
    <property type="match status" value="1"/>
</dbReference>
<dbReference type="GO" id="GO:0007165">
    <property type="term" value="P:signal transduction"/>
    <property type="evidence" value="ECO:0007669"/>
    <property type="project" value="TreeGrafter"/>
</dbReference>
<reference evidence="3 4" key="1">
    <citation type="submission" date="2019-11" db="EMBL/GenBank/DDBJ databases">
        <title>Type strains purchased from KCTC, JCM and DSMZ.</title>
        <authorList>
            <person name="Lu H."/>
        </authorList>
    </citation>
    <scope>NUCLEOTIDE SEQUENCE [LARGE SCALE GENOMIC DNA]</scope>
    <source>
        <strain evidence="3 4">JCM 31587</strain>
    </source>
</reference>
<comment type="caution">
    <text evidence="3">The sequence shown here is derived from an EMBL/GenBank/DDBJ whole genome shotgun (WGS) entry which is preliminary data.</text>
</comment>
<dbReference type="GO" id="GO:0008236">
    <property type="term" value="F:serine-type peptidase activity"/>
    <property type="evidence" value="ECO:0007669"/>
    <property type="project" value="InterPro"/>
</dbReference>
<evidence type="ECO:0000259" key="2">
    <source>
        <dbReference type="SMART" id="SM00245"/>
    </source>
</evidence>
<evidence type="ECO:0000313" key="4">
    <source>
        <dbReference type="Proteomes" id="UP000472320"/>
    </source>
</evidence>
<dbReference type="InterPro" id="IPR029045">
    <property type="entry name" value="ClpP/crotonase-like_dom_sf"/>
</dbReference>
<protein>
    <recommendedName>
        <fullName evidence="2">Tail specific protease domain-containing protein</fullName>
    </recommendedName>
</protein>
<gene>
    <name evidence="3" type="ORF">GM658_21690</name>
</gene>
<dbReference type="Gene3D" id="3.90.226.10">
    <property type="entry name" value="2-enoyl-CoA Hydratase, Chain A, domain 1"/>
    <property type="match status" value="1"/>
</dbReference>
<dbReference type="Proteomes" id="UP000472320">
    <property type="component" value="Unassembled WGS sequence"/>
</dbReference>
<dbReference type="OrthoDB" id="7266775at2"/>